<dbReference type="OrthoDB" id="7351979at2"/>
<dbReference type="EMBL" id="FPAW01000005">
    <property type="protein sequence ID" value="SFT66759.1"/>
    <property type="molecule type" value="Genomic_DNA"/>
</dbReference>
<dbReference type="InterPro" id="IPR045632">
    <property type="entry name" value="DUF6314"/>
</dbReference>
<evidence type="ECO:0000313" key="3">
    <source>
        <dbReference type="Proteomes" id="UP000182466"/>
    </source>
</evidence>
<dbReference type="eggNOG" id="ENOG5032RWA">
    <property type="taxonomic scope" value="Bacteria"/>
</dbReference>
<dbReference type="STRING" id="999627.SAMN05216236_10511"/>
<reference evidence="2 3" key="1">
    <citation type="submission" date="2016-10" db="EMBL/GenBank/DDBJ databases">
        <authorList>
            <person name="de Groot N.N."/>
        </authorList>
    </citation>
    <scope>NUCLEOTIDE SEQUENCE [LARGE SCALE GENOMIC DNA]</scope>
    <source>
        <strain evidence="2 3">CGMCC 1.10959</strain>
    </source>
</reference>
<dbReference type="Pfam" id="PF19834">
    <property type="entry name" value="DUF6314"/>
    <property type="match status" value="1"/>
</dbReference>
<dbReference type="RefSeq" id="WP_036049411.1">
    <property type="nucleotide sequence ID" value="NZ_FPAW01000005.1"/>
</dbReference>
<dbReference type="Proteomes" id="UP000182466">
    <property type="component" value="Unassembled WGS sequence"/>
</dbReference>
<evidence type="ECO:0000259" key="1">
    <source>
        <dbReference type="Pfam" id="PF19834"/>
    </source>
</evidence>
<protein>
    <recommendedName>
        <fullName evidence="1">DUF6314 domain-containing protein</fullName>
    </recommendedName>
</protein>
<accession>A0A1I6ZVQ6</accession>
<proteinExistence type="predicted"/>
<name>A0A1I6ZVQ6_9RHOB</name>
<keyword evidence="3" id="KW-1185">Reference proteome</keyword>
<organism evidence="2 3">
    <name type="scientific">Sedimentitalea nanhaiensis</name>
    <dbReference type="NCBI Taxonomy" id="999627"/>
    <lineage>
        <taxon>Bacteria</taxon>
        <taxon>Pseudomonadati</taxon>
        <taxon>Pseudomonadota</taxon>
        <taxon>Alphaproteobacteria</taxon>
        <taxon>Rhodobacterales</taxon>
        <taxon>Paracoccaceae</taxon>
        <taxon>Sedimentitalea</taxon>
    </lineage>
</organism>
<sequence>MDGAARQLLDFQGAWHLEREITHADGTRARFVARAVWTPQAQGLGYVENGELKVQGHVPISASQNFSWRADLSVWFSDGRYFHTVPARGGPTSHWCDPDQYDGAYDFDFWPVFTVTWQVSGPRKSYRMISTYHRI</sequence>
<gene>
    <name evidence="2" type="ORF">SAMN05216236_10511</name>
</gene>
<dbReference type="AlphaFoldDB" id="A0A1I6ZVQ6"/>
<feature type="domain" description="DUF6314" evidence="1">
    <location>
        <begin position="11"/>
        <end position="134"/>
    </location>
</feature>
<evidence type="ECO:0000313" key="2">
    <source>
        <dbReference type="EMBL" id="SFT66759.1"/>
    </source>
</evidence>